<dbReference type="EC" id="2.7.7.65" evidence="2"/>
<dbReference type="CDD" id="cd19920">
    <property type="entry name" value="REC_PA4781-like"/>
    <property type="match status" value="1"/>
</dbReference>
<evidence type="ECO:0000313" key="8">
    <source>
        <dbReference type="Proteomes" id="UP000664654"/>
    </source>
</evidence>
<dbReference type="CDD" id="cd01949">
    <property type="entry name" value="GGDEF"/>
    <property type="match status" value="1"/>
</dbReference>
<proteinExistence type="predicted"/>
<evidence type="ECO:0000313" key="7">
    <source>
        <dbReference type="EMBL" id="MBN7826586.1"/>
    </source>
</evidence>
<organism evidence="7 8">
    <name type="scientific">Bowmanella dokdonensis</name>
    <dbReference type="NCBI Taxonomy" id="751969"/>
    <lineage>
        <taxon>Bacteria</taxon>
        <taxon>Pseudomonadati</taxon>
        <taxon>Pseudomonadota</taxon>
        <taxon>Gammaproteobacteria</taxon>
        <taxon>Alteromonadales</taxon>
        <taxon>Alteromonadaceae</taxon>
        <taxon>Bowmanella</taxon>
    </lineage>
</organism>
<gene>
    <name evidence="7" type="ORF">J0A66_15230</name>
</gene>
<dbReference type="SMART" id="SM00267">
    <property type="entry name" value="GGDEF"/>
    <property type="match status" value="1"/>
</dbReference>
<dbReference type="Pfam" id="PF00072">
    <property type="entry name" value="Response_reg"/>
    <property type="match status" value="1"/>
</dbReference>
<dbReference type="Gene3D" id="6.10.250.690">
    <property type="match status" value="1"/>
</dbReference>
<sequence length="310" mass="34861">MNLPLFSEVGSQTVLVVDDQPVNLKILGQALSKDYQVLLASSGEQALRMARDQLPDLILLDIIMKDMDGYQACRQLKSDPLTQNIPIIFSTAMDSVEDEVRGLEEGATDYITKPFNVALVLARVRNQLQLKKKTDLLERLVSLDGLTEIPNRRYFEQRLEEEWRRAERGEECLCLAMADIDAFKQFNDNYGHGAGDLCLQKVARCLSSNAQRSGDLVARYGGEEFAVLLPATDLDAGRLVVERLRQSVEDLAIPHRFSPVTDVVTLSVGLACIRVSLDMEKERLWKEADKQLYGAKQAGRNRVHTAWLHC</sequence>
<dbReference type="GO" id="GO:0005886">
    <property type="term" value="C:plasma membrane"/>
    <property type="evidence" value="ECO:0007669"/>
    <property type="project" value="TreeGrafter"/>
</dbReference>
<dbReference type="GO" id="GO:1902201">
    <property type="term" value="P:negative regulation of bacterial-type flagellum-dependent cell motility"/>
    <property type="evidence" value="ECO:0007669"/>
    <property type="project" value="TreeGrafter"/>
</dbReference>
<dbReference type="PANTHER" id="PTHR45138:SF9">
    <property type="entry name" value="DIGUANYLATE CYCLASE DGCM-RELATED"/>
    <property type="match status" value="1"/>
</dbReference>
<comment type="catalytic activity">
    <reaction evidence="3">
        <text>2 GTP = 3',3'-c-di-GMP + 2 diphosphate</text>
        <dbReference type="Rhea" id="RHEA:24898"/>
        <dbReference type="ChEBI" id="CHEBI:33019"/>
        <dbReference type="ChEBI" id="CHEBI:37565"/>
        <dbReference type="ChEBI" id="CHEBI:58805"/>
        <dbReference type="EC" id="2.7.7.65"/>
    </reaction>
</comment>
<dbReference type="SUPFAM" id="SSF55073">
    <property type="entry name" value="Nucleotide cyclase"/>
    <property type="match status" value="1"/>
</dbReference>
<evidence type="ECO:0000259" key="5">
    <source>
        <dbReference type="PROSITE" id="PS50110"/>
    </source>
</evidence>
<dbReference type="Gene3D" id="3.40.50.2300">
    <property type="match status" value="1"/>
</dbReference>
<dbReference type="AlphaFoldDB" id="A0A939DRJ8"/>
<dbReference type="FunFam" id="3.30.70.270:FF:000001">
    <property type="entry name" value="Diguanylate cyclase domain protein"/>
    <property type="match status" value="1"/>
</dbReference>
<dbReference type="InterPro" id="IPR050469">
    <property type="entry name" value="Diguanylate_Cyclase"/>
</dbReference>
<feature type="modified residue" description="4-aspartylphosphate" evidence="4">
    <location>
        <position position="61"/>
    </location>
</feature>
<dbReference type="Proteomes" id="UP000664654">
    <property type="component" value="Unassembled WGS sequence"/>
</dbReference>
<dbReference type="PROSITE" id="PS50110">
    <property type="entry name" value="RESPONSE_REGULATORY"/>
    <property type="match status" value="1"/>
</dbReference>
<keyword evidence="4" id="KW-0597">Phosphoprotein</keyword>
<dbReference type="InterPro" id="IPR029787">
    <property type="entry name" value="Nucleotide_cyclase"/>
</dbReference>
<protein>
    <recommendedName>
        <fullName evidence="2">diguanylate cyclase</fullName>
        <ecNumber evidence="2">2.7.7.65</ecNumber>
    </recommendedName>
</protein>
<comment type="cofactor">
    <cofactor evidence="1">
        <name>Mg(2+)</name>
        <dbReference type="ChEBI" id="CHEBI:18420"/>
    </cofactor>
</comment>
<evidence type="ECO:0000259" key="6">
    <source>
        <dbReference type="PROSITE" id="PS50887"/>
    </source>
</evidence>
<dbReference type="EMBL" id="JAFKCV010000009">
    <property type="protein sequence ID" value="MBN7826586.1"/>
    <property type="molecule type" value="Genomic_DNA"/>
</dbReference>
<dbReference type="PROSITE" id="PS50887">
    <property type="entry name" value="GGDEF"/>
    <property type="match status" value="1"/>
</dbReference>
<dbReference type="GO" id="GO:0052621">
    <property type="term" value="F:diguanylate cyclase activity"/>
    <property type="evidence" value="ECO:0007669"/>
    <property type="project" value="UniProtKB-EC"/>
</dbReference>
<dbReference type="InterPro" id="IPR043128">
    <property type="entry name" value="Rev_trsase/Diguanyl_cyclase"/>
</dbReference>
<keyword evidence="8" id="KW-1185">Reference proteome</keyword>
<dbReference type="NCBIfam" id="TIGR00254">
    <property type="entry name" value="GGDEF"/>
    <property type="match status" value="1"/>
</dbReference>
<evidence type="ECO:0000256" key="2">
    <source>
        <dbReference type="ARBA" id="ARBA00012528"/>
    </source>
</evidence>
<dbReference type="Pfam" id="PF00990">
    <property type="entry name" value="GGDEF"/>
    <property type="match status" value="1"/>
</dbReference>
<dbReference type="PANTHER" id="PTHR45138">
    <property type="entry name" value="REGULATORY COMPONENTS OF SENSORY TRANSDUCTION SYSTEM"/>
    <property type="match status" value="1"/>
</dbReference>
<dbReference type="GO" id="GO:0043709">
    <property type="term" value="P:cell adhesion involved in single-species biofilm formation"/>
    <property type="evidence" value="ECO:0007669"/>
    <property type="project" value="TreeGrafter"/>
</dbReference>
<dbReference type="SUPFAM" id="SSF52172">
    <property type="entry name" value="CheY-like"/>
    <property type="match status" value="1"/>
</dbReference>
<feature type="domain" description="GGDEF" evidence="6">
    <location>
        <begin position="171"/>
        <end position="308"/>
    </location>
</feature>
<dbReference type="InterPro" id="IPR011006">
    <property type="entry name" value="CheY-like_superfamily"/>
</dbReference>
<evidence type="ECO:0000256" key="1">
    <source>
        <dbReference type="ARBA" id="ARBA00001946"/>
    </source>
</evidence>
<dbReference type="RefSeq" id="WP_206574698.1">
    <property type="nucleotide sequence ID" value="NZ_JAFKCV010000009.1"/>
</dbReference>
<accession>A0A939DRJ8</accession>
<dbReference type="GO" id="GO:0000160">
    <property type="term" value="P:phosphorelay signal transduction system"/>
    <property type="evidence" value="ECO:0007669"/>
    <property type="project" value="InterPro"/>
</dbReference>
<name>A0A939DRJ8_9ALTE</name>
<reference evidence="7" key="1">
    <citation type="submission" date="2021-03" db="EMBL/GenBank/DDBJ databases">
        <title>novel species isolated from a fishpond in China.</title>
        <authorList>
            <person name="Lu H."/>
            <person name="Cai Z."/>
        </authorList>
    </citation>
    <scope>NUCLEOTIDE SEQUENCE</scope>
    <source>
        <strain evidence="7">JCM 30855</strain>
    </source>
</reference>
<feature type="domain" description="Response regulatory" evidence="5">
    <location>
        <begin position="13"/>
        <end position="128"/>
    </location>
</feature>
<comment type="caution">
    <text evidence="7">The sequence shown here is derived from an EMBL/GenBank/DDBJ whole genome shotgun (WGS) entry which is preliminary data.</text>
</comment>
<dbReference type="SMART" id="SM00448">
    <property type="entry name" value="REC"/>
    <property type="match status" value="1"/>
</dbReference>
<dbReference type="Gene3D" id="3.30.70.270">
    <property type="match status" value="1"/>
</dbReference>
<evidence type="ECO:0000256" key="3">
    <source>
        <dbReference type="ARBA" id="ARBA00034247"/>
    </source>
</evidence>
<dbReference type="InterPro" id="IPR001789">
    <property type="entry name" value="Sig_transdc_resp-reg_receiver"/>
</dbReference>
<evidence type="ECO:0000256" key="4">
    <source>
        <dbReference type="PROSITE-ProRule" id="PRU00169"/>
    </source>
</evidence>
<dbReference type="InterPro" id="IPR000160">
    <property type="entry name" value="GGDEF_dom"/>
</dbReference>